<dbReference type="SMART" id="SM00066">
    <property type="entry name" value="GAL4"/>
    <property type="match status" value="1"/>
</dbReference>
<gene>
    <name evidence="10" type="ORF">FRX48_05684</name>
</gene>
<keyword evidence="6" id="KW-0804">Transcription</keyword>
<organism evidence="10 11">
    <name type="scientific">Lasallia pustulata</name>
    <dbReference type="NCBI Taxonomy" id="136370"/>
    <lineage>
        <taxon>Eukaryota</taxon>
        <taxon>Fungi</taxon>
        <taxon>Dikarya</taxon>
        <taxon>Ascomycota</taxon>
        <taxon>Pezizomycotina</taxon>
        <taxon>Lecanoromycetes</taxon>
        <taxon>OSLEUM clade</taxon>
        <taxon>Umbilicariomycetidae</taxon>
        <taxon>Umbilicariales</taxon>
        <taxon>Umbilicariaceae</taxon>
        <taxon>Lasallia</taxon>
    </lineage>
</organism>
<dbReference type="CDD" id="cd00067">
    <property type="entry name" value="GAL4"/>
    <property type="match status" value="1"/>
</dbReference>
<name>A0A5M8PMR7_9LECA</name>
<dbReference type="Pfam" id="PF04082">
    <property type="entry name" value="Fungal_trans"/>
    <property type="match status" value="1"/>
</dbReference>
<dbReference type="PANTHER" id="PTHR31313">
    <property type="entry name" value="TY1 ENHANCER ACTIVATOR"/>
    <property type="match status" value="1"/>
</dbReference>
<dbReference type="OrthoDB" id="2162761at2759"/>
<dbReference type="Gene3D" id="4.10.240.10">
    <property type="entry name" value="Zn(2)-C6 fungal-type DNA-binding domain"/>
    <property type="match status" value="1"/>
</dbReference>
<dbReference type="Pfam" id="PF00172">
    <property type="entry name" value="Zn_clus"/>
    <property type="match status" value="1"/>
</dbReference>
<keyword evidence="4" id="KW-0805">Transcription regulation</keyword>
<dbReference type="GO" id="GO:0003677">
    <property type="term" value="F:DNA binding"/>
    <property type="evidence" value="ECO:0007669"/>
    <property type="project" value="UniProtKB-KW"/>
</dbReference>
<dbReference type="PANTHER" id="PTHR31313:SF4">
    <property type="entry name" value="CONIDIAL DEVELOPMENT PROTEIN FLUFFY"/>
    <property type="match status" value="1"/>
</dbReference>
<feature type="compositionally biased region" description="Low complexity" evidence="8">
    <location>
        <begin position="9"/>
        <end position="25"/>
    </location>
</feature>
<dbReference type="EMBL" id="VXIT01000009">
    <property type="protein sequence ID" value="KAA6410263.1"/>
    <property type="molecule type" value="Genomic_DNA"/>
</dbReference>
<keyword evidence="3" id="KW-0862">Zinc</keyword>
<dbReference type="PROSITE" id="PS50048">
    <property type="entry name" value="ZN2_CY6_FUNGAL_2"/>
    <property type="match status" value="1"/>
</dbReference>
<dbReference type="Proteomes" id="UP000324767">
    <property type="component" value="Unassembled WGS sequence"/>
</dbReference>
<evidence type="ECO:0000313" key="10">
    <source>
        <dbReference type="EMBL" id="KAA6410263.1"/>
    </source>
</evidence>
<dbReference type="PROSITE" id="PS00463">
    <property type="entry name" value="ZN2_CY6_FUNGAL_1"/>
    <property type="match status" value="1"/>
</dbReference>
<dbReference type="InterPro" id="IPR036864">
    <property type="entry name" value="Zn2-C6_fun-type_DNA-bd_sf"/>
</dbReference>
<evidence type="ECO:0000256" key="4">
    <source>
        <dbReference type="ARBA" id="ARBA00023015"/>
    </source>
</evidence>
<accession>A0A5M8PMR7</accession>
<dbReference type="SMART" id="SM00906">
    <property type="entry name" value="Fungal_trans"/>
    <property type="match status" value="1"/>
</dbReference>
<evidence type="ECO:0000256" key="5">
    <source>
        <dbReference type="ARBA" id="ARBA00023125"/>
    </source>
</evidence>
<evidence type="ECO:0000256" key="3">
    <source>
        <dbReference type="ARBA" id="ARBA00022833"/>
    </source>
</evidence>
<evidence type="ECO:0000256" key="2">
    <source>
        <dbReference type="ARBA" id="ARBA00022723"/>
    </source>
</evidence>
<dbReference type="GO" id="GO:0008270">
    <property type="term" value="F:zinc ion binding"/>
    <property type="evidence" value="ECO:0007669"/>
    <property type="project" value="InterPro"/>
</dbReference>
<dbReference type="SUPFAM" id="SSF57701">
    <property type="entry name" value="Zn2/Cys6 DNA-binding domain"/>
    <property type="match status" value="1"/>
</dbReference>
<feature type="region of interest" description="Disordered" evidence="8">
    <location>
        <begin position="1"/>
        <end position="32"/>
    </location>
</feature>
<keyword evidence="5" id="KW-0238">DNA-binding</keyword>
<dbReference type="GO" id="GO:0005634">
    <property type="term" value="C:nucleus"/>
    <property type="evidence" value="ECO:0007669"/>
    <property type="project" value="UniProtKB-SubCell"/>
</dbReference>
<dbReference type="AlphaFoldDB" id="A0A5M8PMR7"/>
<comment type="subcellular location">
    <subcellularLocation>
        <location evidence="1">Nucleus</location>
    </subcellularLocation>
</comment>
<sequence>MGDPLRLRQSSQSEDTSDTSSEPPSQGSFNIMRPILPKEEQPEDAIYLDAVPDARTSKRRCVSSACIPCRKRKSKCDGGTPACSTCTAVYHTECVYDVDSDHRRKGALKRDIETLRERNGALGIIVASIRSSSDSEVADIVQQIRADENLDTIADSLRKNVLLPRRSDSHSLEGDLSDLIGKAFVSKSGETRNFGHTSSLGLVSHEEVHPIRNIMPSEAWTQVTRDAALVGHLMGLYFCWQHPVFVLLSKECFLHDMSKGRTKYCSPLLVNALLSVACGLSDRPELRTDPDDPKTAGDSFYAEAKRLLFEDEHSSLTTVQALALMGLREVSCGRDSSGFHLMGRCMRMAIELGLHLTPVSSEDSALPPTEIEVRKITFWGCFTLDTAWSVCIGRIPQLPRASINIEKPTMADQMELKPWKVYSEQDMPIAPKASHINGVLNQLSSLSEIVNDMLFMFYAPREQFTSKNLLDLYVRLQRWYKGMPPSLAVTGNSTPQLLLLHLYYHTVVLHLFRPFLKVDLADSEVSPRAICASCAEKVSAILDTYRSLYGLRRTSVLIPHIVISACTIYLVKLPSPSAGSHLAQLLNDLKAMSINHPMTIRMLGIVLSLGKRWELDFPLEVHRAVDSLSPGAGLPTLMGNYHFCQDSRDVQPNTSPPQLIQQPRRESVMEAVTPTSNITSGPVFNPTDFYWSPFLDQGMPLQANHDGAMLDGRLDDWDQYQREGFKVVNVGDGLMGQPNIYDDWAQA</sequence>
<dbReference type="CDD" id="cd12148">
    <property type="entry name" value="fungal_TF_MHR"/>
    <property type="match status" value="1"/>
</dbReference>
<dbReference type="InterPro" id="IPR051615">
    <property type="entry name" value="Transcr_Regulatory_Elem"/>
</dbReference>
<evidence type="ECO:0000256" key="7">
    <source>
        <dbReference type="ARBA" id="ARBA00023242"/>
    </source>
</evidence>
<keyword evidence="2" id="KW-0479">Metal-binding</keyword>
<evidence type="ECO:0000256" key="8">
    <source>
        <dbReference type="SAM" id="MobiDB-lite"/>
    </source>
</evidence>
<dbReference type="InterPro" id="IPR007219">
    <property type="entry name" value="XnlR_reg_dom"/>
</dbReference>
<reference evidence="10 11" key="1">
    <citation type="submission" date="2019-09" db="EMBL/GenBank/DDBJ databases">
        <title>The hologenome of the rock-dwelling lichen Lasallia pustulata.</title>
        <authorList>
            <person name="Greshake Tzovaras B."/>
            <person name="Segers F."/>
            <person name="Bicker A."/>
            <person name="Dal Grande F."/>
            <person name="Otte J."/>
            <person name="Hankeln T."/>
            <person name="Schmitt I."/>
            <person name="Ebersberger I."/>
        </authorList>
    </citation>
    <scope>NUCLEOTIDE SEQUENCE [LARGE SCALE GENOMIC DNA]</scope>
    <source>
        <strain evidence="10">A1-1</strain>
    </source>
</reference>
<dbReference type="InterPro" id="IPR001138">
    <property type="entry name" value="Zn2Cys6_DnaBD"/>
</dbReference>
<keyword evidence="7" id="KW-0539">Nucleus</keyword>
<comment type="caution">
    <text evidence="10">The sequence shown here is derived from an EMBL/GenBank/DDBJ whole genome shotgun (WGS) entry which is preliminary data.</text>
</comment>
<dbReference type="GO" id="GO:0006351">
    <property type="term" value="P:DNA-templated transcription"/>
    <property type="evidence" value="ECO:0007669"/>
    <property type="project" value="InterPro"/>
</dbReference>
<evidence type="ECO:0000256" key="6">
    <source>
        <dbReference type="ARBA" id="ARBA00023163"/>
    </source>
</evidence>
<evidence type="ECO:0000259" key="9">
    <source>
        <dbReference type="PROSITE" id="PS50048"/>
    </source>
</evidence>
<feature type="domain" description="Zn(2)-C6 fungal-type" evidence="9">
    <location>
        <begin position="65"/>
        <end position="96"/>
    </location>
</feature>
<protein>
    <recommendedName>
        <fullName evidence="9">Zn(2)-C6 fungal-type domain-containing protein</fullName>
    </recommendedName>
</protein>
<evidence type="ECO:0000313" key="11">
    <source>
        <dbReference type="Proteomes" id="UP000324767"/>
    </source>
</evidence>
<dbReference type="GO" id="GO:0000981">
    <property type="term" value="F:DNA-binding transcription factor activity, RNA polymerase II-specific"/>
    <property type="evidence" value="ECO:0007669"/>
    <property type="project" value="InterPro"/>
</dbReference>
<proteinExistence type="predicted"/>
<evidence type="ECO:0000256" key="1">
    <source>
        <dbReference type="ARBA" id="ARBA00004123"/>
    </source>
</evidence>